<dbReference type="EMBL" id="AQFT01000072">
    <property type="protein sequence ID" value="EMZ27267.1"/>
    <property type="molecule type" value="Genomic_DNA"/>
</dbReference>
<dbReference type="OrthoDB" id="9794124at2"/>
<name>N2ACU4_9FIRM</name>
<proteinExistence type="predicted"/>
<organism evidence="1 2">
    <name type="scientific">Eubacterium plexicaudatum ASF492</name>
    <dbReference type="NCBI Taxonomy" id="1235802"/>
    <lineage>
        <taxon>Bacteria</taxon>
        <taxon>Bacillati</taxon>
        <taxon>Bacillota</taxon>
        <taxon>Clostridia</taxon>
        <taxon>Eubacteriales</taxon>
        <taxon>Eubacteriaceae</taxon>
        <taxon>Eubacterium</taxon>
    </lineage>
</organism>
<dbReference type="STRING" id="1235802.C823_02391"/>
<evidence type="ECO:0000313" key="2">
    <source>
        <dbReference type="Proteomes" id="UP000012589"/>
    </source>
</evidence>
<keyword evidence="2" id="KW-1185">Reference proteome</keyword>
<dbReference type="Proteomes" id="UP000012589">
    <property type="component" value="Unassembled WGS sequence"/>
</dbReference>
<dbReference type="eggNOG" id="ENOG503456F">
    <property type="taxonomic scope" value="Bacteria"/>
</dbReference>
<dbReference type="PATRIC" id="fig|1235802.3.peg.2529"/>
<comment type="caution">
    <text evidence="1">The sequence shown here is derived from an EMBL/GenBank/DDBJ whole genome shotgun (WGS) entry which is preliminary data.</text>
</comment>
<protein>
    <submittedName>
        <fullName evidence="1">Uncharacterized protein</fullName>
    </submittedName>
</protein>
<dbReference type="HOGENOM" id="CLU_544856_0_0_9"/>
<gene>
    <name evidence="1" type="ORF">C823_02391</name>
</gene>
<accession>N2ACU4</accession>
<dbReference type="AlphaFoldDB" id="N2ACU4"/>
<evidence type="ECO:0000313" key="1">
    <source>
        <dbReference type="EMBL" id="EMZ27267.1"/>
    </source>
</evidence>
<reference evidence="1 2" key="1">
    <citation type="journal article" date="2014" name="Genome Announc.">
        <title>Draft genome sequences of the altered schaedler flora, a defined bacterial community from gnotobiotic mice.</title>
        <authorList>
            <person name="Wannemuehler M.J."/>
            <person name="Overstreet A.M."/>
            <person name="Ward D.V."/>
            <person name="Phillips G.J."/>
        </authorList>
    </citation>
    <scope>NUCLEOTIDE SEQUENCE [LARGE SCALE GENOMIC DNA]</scope>
    <source>
        <strain evidence="1 2">ASF492</strain>
    </source>
</reference>
<sequence>MPCTDRMDFILYGAASLGGIARHALERGGFHVAGYIDKRAFELSSYKGIPVWGADSVPEKYKNSRTFILISVKNVFEHEAVAQMLTEKGFQNIIYKPYSVLSGYGNKEECELAELYDSLFARKCPQNFKMPCIESEYRMHDFGFIREDNEMVTVFLPAEFLFVNLVQSDETSGVWGKPQCVLSMFAHIEFFRFLNNCRDASPDDYLEEYCVTQGEQRYQVRATDAWKQNVMENRMQVYEEMKASADLDAQFFIRNPAQAEWNGEKKCFNLLSGKHRCTFQVAMGKKYLPVKITKADYASFMHIAEVPETMELLRRSGAETVIPHPAFYRGMSIRDRGEWSFLMWFARYYAKKTYFKDGEISFSKIRIIDYSSDYGNFARFCVRLGCRVWRKSHGQLEGQLNRLFYEASICYEPDGGVTDGSSIVVLESAGQEEPEQMDGVQRLLESVNTWILRYVECGTAERFAAKHSLRVAAEINQKYWQGSILKSYLLERCCDGTDGE</sequence>